<evidence type="ECO:0000256" key="11">
    <source>
        <dbReference type="ARBA" id="ARBA00023136"/>
    </source>
</evidence>
<comment type="cofactor">
    <cofactor evidence="1">
        <name>Zn(2+)</name>
        <dbReference type="ChEBI" id="CHEBI:29105"/>
    </cofactor>
</comment>
<evidence type="ECO:0000256" key="3">
    <source>
        <dbReference type="ARBA" id="ARBA00007931"/>
    </source>
</evidence>
<evidence type="ECO:0000256" key="9">
    <source>
        <dbReference type="ARBA" id="ARBA00022989"/>
    </source>
</evidence>
<dbReference type="GO" id="GO:0008237">
    <property type="term" value="F:metallopeptidase activity"/>
    <property type="evidence" value="ECO:0007669"/>
    <property type="project" value="UniProtKB-KW"/>
</dbReference>
<proteinExistence type="inferred from homology"/>
<evidence type="ECO:0000256" key="12">
    <source>
        <dbReference type="SAM" id="Phobius"/>
    </source>
</evidence>
<keyword evidence="8" id="KW-0862">Zinc</keyword>
<dbReference type="Proteomes" id="UP000306477">
    <property type="component" value="Unassembled WGS sequence"/>
</dbReference>
<evidence type="ECO:0000256" key="8">
    <source>
        <dbReference type="ARBA" id="ARBA00022833"/>
    </source>
</evidence>
<evidence type="ECO:0000256" key="10">
    <source>
        <dbReference type="ARBA" id="ARBA00023049"/>
    </source>
</evidence>
<evidence type="ECO:0000256" key="5">
    <source>
        <dbReference type="ARBA" id="ARBA00022692"/>
    </source>
</evidence>
<evidence type="ECO:0000256" key="4">
    <source>
        <dbReference type="ARBA" id="ARBA00022670"/>
    </source>
</evidence>
<dbReference type="Pfam" id="PF02163">
    <property type="entry name" value="Peptidase_M50"/>
    <property type="match status" value="2"/>
</dbReference>
<comment type="similarity">
    <text evidence="3">Belongs to the peptidase M50B family.</text>
</comment>
<keyword evidence="9 12" id="KW-1133">Transmembrane helix</keyword>
<evidence type="ECO:0000256" key="2">
    <source>
        <dbReference type="ARBA" id="ARBA00004141"/>
    </source>
</evidence>
<keyword evidence="10" id="KW-0482">Metalloprotease</keyword>
<feature type="transmembrane region" description="Helical" evidence="12">
    <location>
        <begin position="182"/>
        <end position="199"/>
    </location>
</feature>
<organism evidence="14 15">
    <name type="scientific">Bacillus timonensis</name>
    <dbReference type="NCBI Taxonomy" id="1033734"/>
    <lineage>
        <taxon>Bacteria</taxon>
        <taxon>Bacillati</taxon>
        <taxon>Bacillota</taxon>
        <taxon>Bacilli</taxon>
        <taxon>Bacillales</taxon>
        <taxon>Bacillaceae</taxon>
        <taxon>Bacillus</taxon>
    </lineage>
</organism>
<reference evidence="14 15" key="1">
    <citation type="journal article" date="2019" name="Indoor Air">
        <title>Impacts of indoor surface finishes on bacterial viability.</title>
        <authorList>
            <person name="Hu J."/>
            <person name="Maamar S.B."/>
            <person name="Glawe A.J."/>
            <person name="Gottel N."/>
            <person name="Gilbert J.A."/>
            <person name="Hartmann E.M."/>
        </authorList>
    </citation>
    <scope>NUCLEOTIDE SEQUENCE [LARGE SCALE GENOMIC DNA]</scope>
    <source>
        <strain evidence="14 15">AF060A6</strain>
    </source>
</reference>
<sequence>MNKYVKLLRKIEIHPLLWLIVGVAVITAHFRELLMLFFIILVHEMGHAACAHFFSWRIKKIQLLPFGGVAEMDEHGNRPLREELLVIVAGPIQNIWMVALAYFLTLGSVISEKTFDLFLYHNVVLFFFNLLPIWPLDGGKLLYLFFSYRHSFFEAHKRMLFVSSIVALIILMGMVVYSPTNLNFWVILSFLFFSIVMEWRKRHYVFMRFLLERYYGKQDTFTKLKPLVVDESEMVYTVLSMFQRGCKHPIVIQKDGENQSPLDENELLHAYFNDKKITQPVGELLYLY</sequence>
<accession>A0A4S3Q1I9</accession>
<evidence type="ECO:0000259" key="13">
    <source>
        <dbReference type="Pfam" id="PF02163"/>
    </source>
</evidence>
<dbReference type="CDD" id="cd06161">
    <property type="entry name" value="S2P-M50_SpoIVFB"/>
    <property type="match status" value="1"/>
</dbReference>
<dbReference type="InterPro" id="IPR008915">
    <property type="entry name" value="Peptidase_M50"/>
</dbReference>
<feature type="domain" description="Peptidase M50" evidence="13">
    <location>
        <begin position="113"/>
        <end position="170"/>
    </location>
</feature>
<dbReference type="GO" id="GO:0016020">
    <property type="term" value="C:membrane"/>
    <property type="evidence" value="ECO:0007669"/>
    <property type="project" value="UniProtKB-SubCell"/>
</dbReference>
<dbReference type="OrthoDB" id="166377at2"/>
<feature type="transmembrane region" description="Helical" evidence="12">
    <location>
        <begin position="124"/>
        <end position="146"/>
    </location>
</feature>
<name>A0A4S3Q1I9_9BACI</name>
<dbReference type="PANTHER" id="PTHR39188:SF3">
    <property type="entry name" value="STAGE IV SPORULATION PROTEIN FB"/>
    <property type="match status" value="1"/>
</dbReference>
<feature type="transmembrane region" description="Helical" evidence="12">
    <location>
        <begin position="84"/>
        <end position="104"/>
    </location>
</feature>
<keyword evidence="15" id="KW-1185">Reference proteome</keyword>
<feature type="domain" description="Peptidase M50" evidence="13">
    <location>
        <begin position="33"/>
        <end position="105"/>
    </location>
</feature>
<keyword evidence="4" id="KW-0645">Protease</keyword>
<dbReference type="EMBL" id="SLUB01000001">
    <property type="protein sequence ID" value="THE15312.1"/>
    <property type="molecule type" value="Genomic_DNA"/>
</dbReference>
<dbReference type="AlphaFoldDB" id="A0A4S3Q1I9"/>
<evidence type="ECO:0000256" key="7">
    <source>
        <dbReference type="ARBA" id="ARBA00022801"/>
    </source>
</evidence>
<evidence type="ECO:0000313" key="15">
    <source>
        <dbReference type="Proteomes" id="UP000306477"/>
    </source>
</evidence>
<comment type="caution">
    <text evidence="14">The sequence shown here is derived from an EMBL/GenBank/DDBJ whole genome shotgun (WGS) entry which is preliminary data.</text>
</comment>
<gene>
    <name evidence="14" type="ORF">E1I69_00240</name>
</gene>
<keyword evidence="5 12" id="KW-0812">Transmembrane</keyword>
<dbReference type="PANTHER" id="PTHR39188">
    <property type="entry name" value="MEMBRANE-ASSOCIATED ZINC METALLOPROTEASE M50B"/>
    <property type="match status" value="1"/>
</dbReference>
<keyword evidence="6" id="KW-0479">Metal-binding</keyword>
<dbReference type="STRING" id="1033734.GCA_000285535_03657"/>
<dbReference type="RefSeq" id="WP_136377637.1">
    <property type="nucleotide sequence ID" value="NZ_SLUB01000001.1"/>
</dbReference>
<comment type="subcellular location">
    <subcellularLocation>
        <location evidence="2">Membrane</location>
        <topology evidence="2">Multi-pass membrane protein</topology>
    </subcellularLocation>
</comment>
<protein>
    <submittedName>
        <fullName evidence="14">Stage IV sporulation protein FB</fullName>
    </submittedName>
</protein>
<evidence type="ECO:0000256" key="6">
    <source>
        <dbReference type="ARBA" id="ARBA00022723"/>
    </source>
</evidence>
<keyword evidence="11 12" id="KW-0472">Membrane</keyword>
<evidence type="ECO:0000313" key="14">
    <source>
        <dbReference type="EMBL" id="THE15312.1"/>
    </source>
</evidence>
<feature type="transmembrane region" description="Helical" evidence="12">
    <location>
        <begin position="36"/>
        <end position="56"/>
    </location>
</feature>
<feature type="transmembrane region" description="Helical" evidence="12">
    <location>
        <begin position="158"/>
        <end position="176"/>
    </location>
</feature>
<evidence type="ECO:0000256" key="1">
    <source>
        <dbReference type="ARBA" id="ARBA00001947"/>
    </source>
</evidence>
<dbReference type="GO" id="GO:0046872">
    <property type="term" value="F:metal ion binding"/>
    <property type="evidence" value="ECO:0007669"/>
    <property type="project" value="UniProtKB-KW"/>
</dbReference>
<dbReference type="GO" id="GO:0006508">
    <property type="term" value="P:proteolysis"/>
    <property type="evidence" value="ECO:0007669"/>
    <property type="project" value="UniProtKB-KW"/>
</dbReference>
<feature type="transmembrane region" description="Helical" evidence="12">
    <location>
        <begin position="12"/>
        <end position="30"/>
    </location>
</feature>
<keyword evidence="7" id="KW-0378">Hydrolase</keyword>